<keyword evidence="2" id="KW-1185">Reference proteome</keyword>
<dbReference type="RefSeq" id="WP_286265965.1">
    <property type="nucleotide sequence ID" value="NZ_AP028056.1"/>
</dbReference>
<dbReference type="Pfam" id="PF11305">
    <property type="entry name" value="DUF3107"/>
    <property type="match status" value="1"/>
</dbReference>
<proteinExistence type="predicted"/>
<dbReference type="KEGG" id="broo:brsh051_27330"/>
<dbReference type="EMBL" id="AP028056">
    <property type="protein sequence ID" value="BEH03452.1"/>
    <property type="molecule type" value="Genomic_DNA"/>
</dbReference>
<accession>A0AAN0K801</accession>
<name>A0AAN0K801_9ACTN</name>
<gene>
    <name evidence="1" type="ORF">brsh051_27330</name>
</gene>
<evidence type="ECO:0000313" key="1">
    <source>
        <dbReference type="EMBL" id="BEH03452.1"/>
    </source>
</evidence>
<organism evidence="1 2">
    <name type="scientific">Brooklawnia propionicigenes</name>
    <dbReference type="NCBI Taxonomy" id="3041175"/>
    <lineage>
        <taxon>Bacteria</taxon>
        <taxon>Bacillati</taxon>
        <taxon>Actinomycetota</taxon>
        <taxon>Actinomycetes</taxon>
        <taxon>Propionibacteriales</taxon>
        <taxon>Propionibacteriaceae</taxon>
        <taxon>Brooklawnia</taxon>
    </lineage>
</organism>
<dbReference type="Proteomes" id="UP001431656">
    <property type="component" value="Chromosome"/>
</dbReference>
<dbReference type="InterPro" id="IPR021456">
    <property type="entry name" value="DUF3107"/>
</dbReference>
<evidence type="ECO:0000313" key="2">
    <source>
        <dbReference type="Proteomes" id="UP001431656"/>
    </source>
</evidence>
<dbReference type="AlphaFoldDB" id="A0AAN0K801"/>
<reference evidence="1" key="1">
    <citation type="journal article" date="2024" name="Int. J. Syst. Evol. Microbiol.">
        <title>Brooklawnia propionicigenes sp. nov., a facultatively anaerobic, propionate-producing bacterium isolated from a methanogenic reactor treating waste from cattle farms.</title>
        <authorList>
            <person name="Akita Y."/>
            <person name="Ueki A."/>
            <person name="Tonouchi A."/>
            <person name="Sugawara Y."/>
            <person name="Honma S."/>
            <person name="Kaku N."/>
            <person name="Ueki K."/>
        </authorList>
    </citation>
    <scope>NUCLEOTIDE SEQUENCE</scope>
    <source>
        <strain evidence="1">SH051</strain>
    </source>
</reference>
<protein>
    <submittedName>
        <fullName evidence="1">DUF3107 domain-containing protein</fullName>
    </submittedName>
</protein>
<sequence length="75" mass="8191">MEIKIGVRNIGRELNIETDQTAEQIEKNLREAGDDGLLVIEATQGRRILLPAGSIGYIELGQEHARPVGFGFSGE</sequence>